<keyword evidence="4 10" id="KW-1133">Transmembrane helix</keyword>
<dbReference type="Proteomes" id="UP001050975">
    <property type="component" value="Unassembled WGS sequence"/>
</dbReference>
<dbReference type="Gene3D" id="3.40.50.620">
    <property type="entry name" value="HUPs"/>
    <property type="match status" value="2"/>
</dbReference>
<dbReference type="GO" id="GO:0005247">
    <property type="term" value="F:voltage-gated chloride channel activity"/>
    <property type="evidence" value="ECO:0007669"/>
    <property type="project" value="TreeGrafter"/>
</dbReference>
<dbReference type="PANTHER" id="PTHR45711">
    <property type="entry name" value="CHLORIDE CHANNEL PROTEIN"/>
    <property type="match status" value="1"/>
</dbReference>
<keyword evidence="7" id="KW-0868">Chloride</keyword>
<dbReference type="InterPro" id="IPR046342">
    <property type="entry name" value="CBS_dom_sf"/>
</dbReference>
<feature type="compositionally biased region" description="Basic and acidic residues" evidence="9">
    <location>
        <begin position="734"/>
        <end position="751"/>
    </location>
</feature>
<dbReference type="Pfam" id="PF00582">
    <property type="entry name" value="Usp"/>
    <property type="match status" value="2"/>
</dbReference>
<sequence length="917" mass="97355">MWPLSIPKGLRQTFRPRRRLAIAEACLIGLVAALAAVFLKVASGWLGGWRVSVSHLAPAGIVLPAVGFSFGFLAGWLVDRFATEAKGSGIPQVKAALASFPIALDLRVALVKLLSCILALGSGLAIGRQGPTVQVGAALAGQLSALIPTSPDHRRQMIAAGAGAGLAAAFNAPLAGVLFAIEELLHDVSSFTLGTAILASFIGGVVSRLLGGRSLELNLQLTASQTSFSIPEIPFYLLLGVACGLLGALFCQGIFASLKFYQRVVRLSLPFRVGLAGMVSGAIVALLPVFFRDNTGMREFLLAGEASPQLAAIAFVAQFGLTLIAFGSGAPGGLFAPSLMLGSALGYLVGLLETNMVGYGTPTTYALAGMGAFFGAVSKAPITAIAIVFEMTTDFNLLLPLMIGSVTSYLVADAIKSGSIYDRILELNGIKLDKATPKEGILTQLKASDVMQQRVETLSSKMRVDEAVQAFSRSHHRGFPVVDNGKLVGIITQSDLAAIDRRALPPDTLLEAIMTPKPVTVGTKATLADVLYLLNRYQLSRLPVVEGRKLVGIITRADIIRVEADRLGGKNMEIGPRPQPSYVVYQTRSPSVGKGRLLVPLANPHTADALLQIAAAIARDRDYELVCLQIILVGRHNSPEETPVRTTSSRRLLRKAESIGRQWHLPVHTEVRVAHDVAFAILETIEIEHIDLLVMGWNAEPPSPGRIFGSAIDTAIRQAACEVVLVKLGATRGNGEEDREARGHSDAESKDVTASPRLPVTASSSYAQCPIPLWDRWLVPMGGGPNAECAVRLLPALVALGYAPKIRLCQVFKPSEAIPITPVLDRAAQNLRQQLDSHSGVWKGKSGRKAPIPVLGTHIRGNSVSEAVTQLAQFDGSDVVLLGASREGFLEQAIKGNIPCAIARGCDCTVILVRGKF</sequence>
<dbReference type="InterPro" id="IPR000644">
    <property type="entry name" value="CBS_dom"/>
</dbReference>
<feature type="transmembrane region" description="Helical" evidence="10">
    <location>
        <begin position="395"/>
        <end position="415"/>
    </location>
</feature>
<dbReference type="PROSITE" id="PS51371">
    <property type="entry name" value="CBS"/>
    <property type="match status" value="2"/>
</dbReference>
<evidence type="ECO:0000256" key="10">
    <source>
        <dbReference type="SAM" id="Phobius"/>
    </source>
</evidence>
<evidence type="ECO:0000256" key="6">
    <source>
        <dbReference type="ARBA" id="ARBA00023136"/>
    </source>
</evidence>
<protein>
    <submittedName>
        <fullName evidence="12">Chloride channel protein</fullName>
    </submittedName>
</protein>
<feature type="transmembrane region" description="Helical" evidence="10">
    <location>
        <begin position="20"/>
        <end position="39"/>
    </location>
</feature>
<evidence type="ECO:0000256" key="7">
    <source>
        <dbReference type="ARBA" id="ARBA00023214"/>
    </source>
</evidence>
<keyword evidence="5" id="KW-0406">Ion transport</keyword>
<dbReference type="PRINTS" id="PR00762">
    <property type="entry name" value="CLCHANNEL"/>
</dbReference>
<dbReference type="SUPFAM" id="SSF54631">
    <property type="entry name" value="CBS-domain pair"/>
    <property type="match status" value="1"/>
</dbReference>
<dbReference type="Pfam" id="PF00571">
    <property type="entry name" value="CBS"/>
    <property type="match status" value="2"/>
</dbReference>
<keyword evidence="2" id="KW-0813">Transport</keyword>
<keyword evidence="13" id="KW-1185">Reference proteome</keyword>
<organism evidence="12 13">
    <name type="scientific">Microseira wollei NIES-4236</name>
    <dbReference type="NCBI Taxonomy" id="2530354"/>
    <lineage>
        <taxon>Bacteria</taxon>
        <taxon>Bacillati</taxon>
        <taxon>Cyanobacteriota</taxon>
        <taxon>Cyanophyceae</taxon>
        <taxon>Oscillatoriophycideae</taxon>
        <taxon>Aerosakkonematales</taxon>
        <taxon>Aerosakkonemataceae</taxon>
        <taxon>Microseira</taxon>
    </lineage>
</organism>
<dbReference type="Pfam" id="PF00654">
    <property type="entry name" value="Voltage_CLC"/>
    <property type="match status" value="1"/>
</dbReference>
<evidence type="ECO:0000256" key="3">
    <source>
        <dbReference type="ARBA" id="ARBA00022692"/>
    </source>
</evidence>
<evidence type="ECO:0000256" key="2">
    <source>
        <dbReference type="ARBA" id="ARBA00022448"/>
    </source>
</evidence>
<feature type="domain" description="CBS" evidence="11">
    <location>
        <begin position="451"/>
        <end position="508"/>
    </location>
</feature>
<feature type="transmembrane region" description="Helical" evidence="10">
    <location>
        <begin position="269"/>
        <end position="290"/>
    </location>
</feature>
<dbReference type="InterPro" id="IPR001807">
    <property type="entry name" value="ClC"/>
</dbReference>
<dbReference type="GO" id="GO:0005886">
    <property type="term" value="C:plasma membrane"/>
    <property type="evidence" value="ECO:0007669"/>
    <property type="project" value="TreeGrafter"/>
</dbReference>
<keyword evidence="8" id="KW-0129">CBS domain</keyword>
<accession>A0AAV3WGN1</accession>
<proteinExistence type="predicted"/>
<feature type="region of interest" description="Disordered" evidence="9">
    <location>
        <begin position="734"/>
        <end position="755"/>
    </location>
</feature>
<evidence type="ECO:0000313" key="12">
    <source>
        <dbReference type="EMBL" id="GET37614.1"/>
    </source>
</evidence>
<evidence type="ECO:0000256" key="5">
    <source>
        <dbReference type="ARBA" id="ARBA00023065"/>
    </source>
</evidence>
<comment type="caution">
    <text evidence="12">The sequence shown here is derived from an EMBL/GenBank/DDBJ whole genome shotgun (WGS) entry which is preliminary data.</text>
</comment>
<feature type="transmembrane region" description="Helical" evidence="10">
    <location>
        <begin position="158"/>
        <end position="181"/>
    </location>
</feature>
<evidence type="ECO:0000256" key="9">
    <source>
        <dbReference type="SAM" id="MobiDB-lite"/>
    </source>
</evidence>
<evidence type="ECO:0000256" key="4">
    <source>
        <dbReference type="ARBA" id="ARBA00022989"/>
    </source>
</evidence>
<dbReference type="Gene3D" id="1.10.3080.10">
    <property type="entry name" value="Clc chloride channel"/>
    <property type="match status" value="1"/>
</dbReference>
<dbReference type="InterPro" id="IPR006016">
    <property type="entry name" value="UspA"/>
</dbReference>
<dbReference type="SUPFAM" id="SSF52402">
    <property type="entry name" value="Adenine nucleotide alpha hydrolases-like"/>
    <property type="match status" value="2"/>
</dbReference>
<dbReference type="InterPro" id="IPR014729">
    <property type="entry name" value="Rossmann-like_a/b/a_fold"/>
</dbReference>
<evidence type="ECO:0000256" key="1">
    <source>
        <dbReference type="ARBA" id="ARBA00004141"/>
    </source>
</evidence>
<keyword evidence="6 10" id="KW-0472">Membrane</keyword>
<name>A0AAV3WGN1_9CYAN</name>
<dbReference type="EMBL" id="BLAY01000031">
    <property type="protein sequence ID" value="GET37614.1"/>
    <property type="molecule type" value="Genomic_DNA"/>
</dbReference>
<evidence type="ECO:0000256" key="8">
    <source>
        <dbReference type="PROSITE-ProRule" id="PRU00703"/>
    </source>
</evidence>
<dbReference type="RefSeq" id="WP_226579385.1">
    <property type="nucleotide sequence ID" value="NZ_BLAY01000031.1"/>
</dbReference>
<evidence type="ECO:0000313" key="13">
    <source>
        <dbReference type="Proteomes" id="UP001050975"/>
    </source>
</evidence>
<feature type="transmembrane region" description="Helical" evidence="10">
    <location>
        <begin position="334"/>
        <end position="352"/>
    </location>
</feature>
<dbReference type="AlphaFoldDB" id="A0AAV3WGN1"/>
<feature type="transmembrane region" description="Helical" evidence="10">
    <location>
        <begin position="233"/>
        <end position="257"/>
    </location>
</feature>
<feature type="transmembrane region" description="Helical" evidence="10">
    <location>
        <begin position="364"/>
        <end position="389"/>
    </location>
</feature>
<dbReference type="Gene3D" id="3.10.580.10">
    <property type="entry name" value="CBS-domain"/>
    <property type="match status" value="1"/>
</dbReference>
<dbReference type="CDD" id="cd01031">
    <property type="entry name" value="EriC"/>
    <property type="match status" value="1"/>
</dbReference>
<gene>
    <name evidence="12" type="ORF">MiSe_23680</name>
</gene>
<feature type="transmembrane region" description="Helical" evidence="10">
    <location>
        <begin position="193"/>
        <end position="212"/>
    </location>
</feature>
<keyword evidence="3 10" id="KW-0812">Transmembrane</keyword>
<evidence type="ECO:0000259" key="11">
    <source>
        <dbReference type="PROSITE" id="PS51371"/>
    </source>
</evidence>
<reference evidence="12" key="1">
    <citation type="submission" date="2019-10" db="EMBL/GenBank/DDBJ databases">
        <title>Draft genome sequece of Microseira wollei NIES-4236.</title>
        <authorList>
            <person name="Yamaguchi H."/>
            <person name="Suzuki S."/>
            <person name="Kawachi M."/>
        </authorList>
    </citation>
    <scope>NUCLEOTIDE SEQUENCE</scope>
    <source>
        <strain evidence="12">NIES-4236</strain>
    </source>
</reference>
<dbReference type="InterPro" id="IPR014743">
    <property type="entry name" value="Cl-channel_core"/>
</dbReference>
<feature type="transmembrane region" description="Helical" evidence="10">
    <location>
        <begin position="59"/>
        <end position="78"/>
    </location>
</feature>
<feature type="transmembrane region" description="Helical" evidence="10">
    <location>
        <begin position="310"/>
        <end position="328"/>
    </location>
</feature>
<feature type="domain" description="CBS" evidence="11">
    <location>
        <begin position="514"/>
        <end position="574"/>
    </location>
</feature>
<dbReference type="SMART" id="SM00116">
    <property type="entry name" value="CBS"/>
    <property type="match status" value="2"/>
</dbReference>
<dbReference type="PANTHER" id="PTHR45711:SF10">
    <property type="entry name" value="CHLORIDE CHANNEL PROTEIN"/>
    <property type="match status" value="1"/>
</dbReference>
<dbReference type="SUPFAM" id="SSF81340">
    <property type="entry name" value="Clc chloride channel"/>
    <property type="match status" value="1"/>
</dbReference>
<comment type="subcellular location">
    <subcellularLocation>
        <location evidence="1">Membrane</location>
        <topology evidence="1">Multi-pass membrane protein</topology>
    </subcellularLocation>
</comment>